<comment type="similarity">
    <text evidence="1">Belongs to the DNA mismatch repair MutS family. MSH3 subfamily.</text>
</comment>
<dbReference type="Gene3D" id="3.30.420.110">
    <property type="entry name" value="MutS, connector domain"/>
    <property type="match status" value="1"/>
</dbReference>
<dbReference type="Gene3D" id="3.40.50.300">
    <property type="entry name" value="P-loop containing nucleotide triphosphate hydrolases"/>
    <property type="match status" value="1"/>
</dbReference>
<dbReference type="SUPFAM" id="SSF55271">
    <property type="entry name" value="DNA repair protein MutS, domain I"/>
    <property type="match status" value="1"/>
</dbReference>
<dbReference type="InterPro" id="IPR036187">
    <property type="entry name" value="DNA_mismatch_repair_MutS_sf"/>
</dbReference>
<accession>A0A507BXK1</accession>
<dbReference type="Gene3D" id="3.40.1170.10">
    <property type="entry name" value="DNA repair protein MutS, domain I"/>
    <property type="match status" value="1"/>
</dbReference>
<dbReference type="EMBL" id="QEAO01000034">
    <property type="protein sequence ID" value="TPX32162.1"/>
    <property type="molecule type" value="Genomic_DNA"/>
</dbReference>
<feature type="compositionally biased region" description="Low complexity" evidence="11">
    <location>
        <begin position="25"/>
        <end position="38"/>
    </location>
</feature>
<reference evidence="13 14" key="1">
    <citation type="journal article" date="2019" name="Sci. Rep.">
        <title>Comparative genomics of chytrid fungi reveal insights into the obligate biotrophic and pathogenic lifestyle of Synchytrium endobioticum.</title>
        <authorList>
            <person name="van de Vossenberg B.T.L.H."/>
            <person name="Warris S."/>
            <person name="Nguyen H.D.T."/>
            <person name="van Gent-Pelzer M.P.E."/>
            <person name="Joly D.L."/>
            <person name="van de Geest H.C."/>
            <person name="Bonants P.J.M."/>
            <person name="Smith D.S."/>
            <person name="Levesque C.A."/>
            <person name="van der Lee T.A.J."/>
        </authorList>
    </citation>
    <scope>NUCLEOTIDE SEQUENCE [LARGE SCALE GENOMIC DNA]</scope>
    <source>
        <strain evidence="13 14">JEL517</strain>
    </source>
</reference>
<evidence type="ECO:0000256" key="2">
    <source>
        <dbReference type="ARBA" id="ARBA00022151"/>
    </source>
</evidence>
<keyword evidence="5" id="KW-0067">ATP-binding</keyword>
<dbReference type="SUPFAM" id="SSF52540">
    <property type="entry name" value="P-loop containing nucleoside triphosphate hydrolases"/>
    <property type="match status" value="1"/>
</dbReference>
<evidence type="ECO:0000256" key="8">
    <source>
        <dbReference type="ARBA" id="ARBA00025902"/>
    </source>
</evidence>
<dbReference type="PROSITE" id="PS00486">
    <property type="entry name" value="DNA_MISMATCH_REPAIR_2"/>
    <property type="match status" value="1"/>
</dbReference>
<dbReference type="GO" id="GO:0005634">
    <property type="term" value="C:nucleus"/>
    <property type="evidence" value="ECO:0007669"/>
    <property type="project" value="TreeGrafter"/>
</dbReference>
<keyword evidence="14" id="KW-1185">Reference proteome</keyword>
<evidence type="ECO:0000313" key="13">
    <source>
        <dbReference type="EMBL" id="TPX32162.1"/>
    </source>
</evidence>
<feature type="domain" description="DNA mismatch repair proteins mutS family" evidence="12">
    <location>
        <begin position="879"/>
        <end position="895"/>
    </location>
</feature>
<evidence type="ECO:0000259" key="12">
    <source>
        <dbReference type="PROSITE" id="PS00486"/>
    </source>
</evidence>
<dbReference type="GO" id="GO:0140664">
    <property type="term" value="F:ATP-dependent DNA damage sensor activity"/>
    <property type="evidence" value="ECO:0007669"/>
    <property type="project" value="InterPro"/>
</dbReference>
<organism evidence="13 14">
    <name type="scientific">Synchytrium microbalum</name>
    <dbReference type="NCBI Taxonomy" id="1806994"/>
    <lineage>
        <taxon>Eukaryota</taxon>
        <taxon>Fungi</taxon>
        <taxon>Fungi incertae sedis</taxon>
        <taxon>Chytridiomycota</taxon>
        <taxon>Chytridiomycota incertae sedis</taxon>
        <taxon>Chytridiomycetes</taxon>
        <taxon>Synchytriales</taxon>
        <taxon>Synchytriaceae</taxon>
        <taxon>Synchytrium</taxon>
    </lineage>
</organism>
<dbReference type="InterPro" id="IPR045076">
    <property type="entry name" value="MutS"/>
</dbReference>
<dbReference type="FunFam" id="3.40.50.300:FF:000870">
    <property type="entry name" value="MutS protein homolog 4"/>
    <property type="match status" value="1"/>
</dbReference>
<dbReference type="FunFam" id="1.10.1420.10:FF:000004">
    <property type="entry name" value="DNA mismatch repair protein Msh3"/>
    <property type="match status" value="1"/>
</dbReference>
<dbReference type="Gene3D" id="1.10.1420.10">
    <property type="match status" value="2"/>
</dbReference>
<comment type="caution">
    <text evidence="13">The sequence shown here is derived from an EMBL/GenBank/DDBJ whole genome shotgun (WGS) entry which is preliminary data.</text>
</comment>
<feature type="region of interest" description="Disordered" evidence="11">
    <location>
        <begin position="123"/>
        <end position="163"/>
    </location>
</feature>
<dbReference type="SUPFAM" id="SSF53150">
    <property type="entry name" value="DNA repair protein MutS, domain II"/>
    <property type="match status" value="1"/>
</dbReference>
<gene>
    <name evidence="13" type="ORF">SmJEL517_g04677</name>
</gene>
<dbReference type="GO" id="GO:0006312">
    <property type="term" value="P:mitotic recombination"/>
    <property type="evidence" value="ECO:0007669"/>
    <property type="project" value="TreeGrafter"/>
</dbReference>
<dbReference type="OrthoDB" id="121051at2759"/>
<dbReference type="STRING" id="1806994.A0A507BXK1"/>
<keyword evidence="3" id="KW-0547">Nucleotide-binding</keyword>
<evidence type="ECO:0000256" key="1">
    <source>
        <dbReference type="ARBA" id="ARBA00007094"/>
    </source>
</evidence>
<dbReference type="SMART" id="SM00534">
    <property type="entry name" value="MUTSac"/>
    <property type="match status" value="1"/>
</dbReference>
<evidence type="ECO:0000313" key="14">
    <source>
        <dbReference type="Proteomes" id="UP000319731"/>
    </source>
</evidence>
<dbReference type="InterPro" id="IPR036678">
    <property type="entry name" value="MutS_con_dom_sf"/>
</dbReference>
<dbReference type="Pfam" id="PF01624">
    <property type="entry name" value="MutS_I"/>
    <property type="match status" value="1"/>
</dbReference>
<sequence length="1032" mass="114292">MLGSSNKRTQSEAADDGNKRKKKQTTTPSSSKQLSISSFFAKPPSSTPTEQKVTDSADSTIDLTSSSPSPVKPLAKPIKSSKANKFKFNPSNGLQDRVAEEDDDRREIRMAFLSKFAESSSKTLGKRKADYSEPEDDDVDEHCSSDVEEAPKPTSKKQNTTSQNVTLTPLEKQVVELKAKFSDCLLMVEVGYKYRFFGEDATIAAKELNIVAFMNHSFLSASIPTHRLQVHVKRLVQQGYKVGIVKQVETAALKAVGNNKYAPFTREVTGIFTKGTFIDDIGGGDEDEAFGTAGRDNYLMALSEETVGAEGRTLIGVMAVQVSTGDIVYDQFEDCFLRTELETLLSHIQPVEIIIPELLSQPTEKVIRRFGLRSGQTDKVRIESPKDAFFSAIVASRMVADGFPDAQDSISDLPSMVTVCLSALKSYLKTFNLDSVLHLKTFTKFSSHAFMNLNANALACLEIYQNATDYSEKGSLLSVLDYTKSKAGRRLLNKWVGKPLTRIDDLNQRTQSVEECLDLARKSDPTMKKLMGLLSQVPDLEKALMRVYYGRSTPSDLNSLLIALEKISNIGMTATSLLLKDIFASFSSIQQDISYFRQLINEKAASENNRIDLFGDEDKYEDITRLKKEIQQIHTDMRLHLKEARKTLSSPSLEFVSVAGVDYLLEVKNIIANKAPASWIKVNGTKAVSRFHTPEALSGMAKLARGQERLDLACAAAFKELLKEVSEKYDAFRQVIHSLAVLDCLVSLGTLAMQPGYTKPQFSDEAGFLDIQNGRHPIVEKFVTNFVPNDISLRQEGPKCLLITGPNMNGKSTFIRQVALIVVMAQIGSHVPADFAKLGLFDAVHTRMGASDDIARGQSTFMKELSETSDILHSATPRSFVLLDELGRGTSTMDGTAIAWAVLKHMIENVKCAILFVTHYPILGKLQDELNGAVLNYHMGFLEQEENGEKVFLYKLTAGLSHRSFGLNVAKLANLPPDVIQTAQAKSIELEVLFDNRRMAARQSKAASFFQNLWKGYEASGNTSQTIQELWQ</sequence>
<dbReference type="InterPro" id="IPR017261">
    <property type="entry name" value="DNA_mismatch_repair_MutS/MSH"/>
</dbReference>
<dbReference type="PANTHER" id="PTHR11361:SF122">
    <property type="entry name" value="DNA MISMATCH REPAIR PROTEIN MSH3"/>
    <property type="match status" value="1"/>
</dbReference>
<name>A0A507BXK1_9FUNG</name>
<dbReference type="NCBIfam" id="NF003810">
    <property type="entry name" value="PRK05399.1"/>
    <property type="match status" value="1"/>
</dbReference>
<evidence type="ECO:0000256" key="10">
    <source>
        <dbReference type="ARBA" id="ARBA00073774"/>
    </source>
</evidence>
<dbReference type="PANTHER" id="PTHR11361">
    <property type="entry name" value="DNA MISMATCH REPAIR PROTEIN MUTS FAMILY MEMBER"/>
    <property type="match status" value="1"/>
</dbReference>
<feature type="compositionally biased region" description="Polar residues" evidence="11">
    <location>
        <begin position="47"/>
        <end position="69"/>
    </location>
</feature>
<evidence type="ECO:0000256" key="7">
    <source>
        <dbReference type="ARBA" id="ARBA00023204"/>
    </source>
</evidence>
<evidence type="ECO:0000256" key="3">
    <source>
        <dbReference type="ARBA" id="ARBA00022741"/>
    </source>
</evidence>
<dbReference type="InterPro" id="IPR027417">
    <property type="entry name" value="P-loop_NTPase"/>
</dbReference>
<dbReference type="FunFam" id="3.40.1170.10:FF:000004">
    <property type="entry name" value="DNA mismatch repair protein"/>
    <property type="match status" value="1"/>
</dbReference>
<dbReference type="SMART" id="SM00533">
    <property type="entry name" value="MUTSd"/>
    <property type="match status" value="1"/>
</dbReference>
<dbReference type="PIRSF" id="PIRSF037677">
    <property type="entry name" value="DNA_mis_repair_Msh6"/>
    <property type="match status" value="1"/>
</dbReference>
<proteinExistence type="inferred from homology"/>
<dbReference type="AlphaFoldDB" id="A0A507BXK1"/>
<evidence type="ECO:0000256" key="5">
    <source>
        <dbReference type="ARBA" id="ARBA00022840"/>
    </source>
</evidence>
<feature type="compositionally biased region" description="Basic and acidic residues" evidence="11">
    <location>
        <begin position="141"/>
        <end position="151"/>
    </location>
</feature>
<keyword evidence="6" id="KW-0238">DNA-binding</keyword>
<dbReference type="GO" id="GO:0030983">
    <property type="term" value="F:mismatched DNA binding"/>
    <property type="evidence" value="ECO:0007669"/>
    <property type="project" value="InterPro"/>
</dbReference>
<feature type="region of interest" description="Disordered" evidence="11">
    <location>
        <begin position="1"/>
        <end position="104"/>
    </location>
</feature>
<keyword evidence="7" id="KW-0234">DNA repair</keyword>
<evidence type="ECO:0000256" key="9">
    <source>
        <dbReference type="ARBA" id="ARBA00029792"/>
    </source>
</evidence>
<dbReference type="Pfam" id="PF00488">
    <property type="entry name" value="MutS_V"/>
    <property type="match status" value="1"/>
</dbReference>
<dbReference type="Pfam" id="PF05192">
    <property type="entry name" value="MutS_III"/>
    <property type="match status" value="1"/>
</dbReference>
<evidence type="ECO:0000256" key="6">
    <source>
        <dbReference type="ARBA" id="ARBA00023125"/>
    </source>
</evidence>
<dbReference type="InterPro" id="IPR000432">
    <property type="entry name" value="DNA_mismatch_repair_MutS_C"/>
</dbReference>
<dbReference type="InterPro" id="IPR007696">
    <property type="entry name" value="DNA_mismatch_repair_MutS_core"/>
</dbReference>
<dbReference type="SUPFAM" id="SSF48334">
    <property type="entry name" value="DNA repair protein MutS, domain III"/>
    <property type="match status" value="1"/>
</dbReference>
<dbReference type="Pfam" id="PF05188">
    <property type="entry name" value="MutS_II"/>
    <property type="match status" value="1"/>
</dbReference>
<dbReference type="GO" id="GO:0005524">
    <property type="term" value="F:ATP binding"/>
    <property type="evidence" value="ECO:0007669"/>
    <property type="project" value="UniProtKB-KW"/>
</dbReference>
<dbReference type="InterPro" id="IPR016151">
    <property type="entry name" value="DNA_mismatch_repair_MutS_N"/>
</dbReference>
<dbReference type="GeneID" id="42005902"/>
<feature type="compositionally biased region" description="Polar residues" evidence="11">
    <location>
        <begin position="1"/>
        <end position="12"/>
    </location>
</feature>
<dbReference type="RefSeq" id="XP_031023424.1">
    <property type="nucleotide sequence ID" value="XM_031170605.1"/>
</dbReference>
<evidence type="ECO:0000256" key="11">
    <source>
        <dbReference type="SAM" id="MobiDB-lite"/>
    </source>
</evidence>
<comment type="subunit">
    <text evidence="8">Heterodimer consisting of MSH2-MSH3 (MutS beta). Forms a ternary complex with MutL alpha (MLH1-PMS1).</text>
</comment>
<dbReference type="InterPro" id="IPR007860">
    <property type="entry name" value="DNA_mmatch_repair_MutS_con_dom"/>
</dbReference>
<dbReference type="Proteomes" id="UP000319731">
    <property type="component" value="Unassembled WGS sequence"/>
</dbReference>
<dbReference type="GO" id="GO:0006298">
    <property type="term" value="P:mismatch repair"/>
    <property type="evidence" value="ECO:0007669"/>
    <property type="project" value="InterPro"/>
</dbReference>
<protein>
    <recommendedName>
        <fullName evidence="2 10">DNA mismatch repair protein MSH3</fullName>
    </recommendedName>
    <alternativeName>
        <fullName evidence="2 10">DNA mismatch repair protein MSH3</fullName>
    </alternativeName>
    <alternativeName>
        <fullName evidence="9">MutS protein homolog 3</fullName>
    </alternativeName>
</protein>
<keyword evidence="4" id="KW-0227">DNA damage</keyword>
<evidence type="ECO:0000256" key="4">
    <source>
        <dbReference type="ARBA" id="ARBA00022763"/>
    </source>
</evidence>
<dbReference type="InterPro" id="IPR007695">
    <property type="entry name" value="DNA_mismatch_repair_MutS-lik_N"/>
</dbReference>